<dbReference type="STRING" id="58117.SAMN05421833_102138"/>
<gene>
    <name evidence="1" type="ORF">SAMN05421833_102138</name>
</gene>
<dbReference type="EMBL" id="FTNI01000002">
    <property type="protein sequence ID" value="SIQ45432.1"/>
    <property type="molecule type" value="Genomic_DNA"/>
</dbReference>
<proteinExistence type="predicted"/>
<name>A0A1N6SWN8_9ACTN</name>
<evidence type="ECO:0000313" key="1">
    <source>
        <dbReference type="EMBL" id="SIQ45432.1"/>
    </source>
</evidence>
<reference evidence="2" key="1">
    <citation type="submission" date="2017-01" db="EMBL/GenBank/DDBJ databases">
        <authorList>
            <person name="Varghese N."/>
            <person name="Submissions S."/>
        </authorList>
    </citation>
    <scope>NUCLEOTIDE SEQUENCE [LARGE SCALE GENOMIC DNA]</scope>
    <source>
        <strain evidence="2">ATCC 12950</strain>
    </source>
</reference>
<dbReference type="RefSeq" id="WP_076432632.1">
    <property type="nucleotide sequence ID" value="NZ_FTNI01000002.1"/>
</dbReference>
<dbReference type="OrthoDB" id="3510499at2"/>
<dbReference type="Proteomes" id="UP000186096">
    <property type="component" value="Unassembled WGS sequence"/>
</dbReference>
<organism evidence="1 2">
    <name type="scientific">Microbispora rosea</name>
    <dbReference type="NCBI Taxonomy" id="58117"/>
    <lineage>
        <taxon>Bacteria</taxon>
        <taxon>Bacillati</taxon>
        <taxon>Actinomycetota</taxon>
        <taxon>Actinomycetes</taxon>
        <taxon>Streptosporangiales</taxon>
        <taxon>Streptosporangiaceae</taxon>
        <taxon>Microbispora</taxon>
    </lineage>
</organism>
<protein>
    <submittedName>
        <fullName evidence="1">Uncharacterized protein</fullName>
    </submittedName>
</protein>
<sequence length="276" mass="29564">MPSFDSARERFRLGAAHLGVLGCLYEGKAVTADLMTARSELRAAGLISDDDAVVPELADLADALAEPVVFVGIEMTGGQGVTNHGAVIGNDACYVYEGWPGEPESEYVRTDLSTLVWSLARAVGLRESDAKPPVATIITTTVGVMDAGFVALAEADTDDVGETVERLRAALAAEGGLADPELTVFIHLLLQLNGNWRMTVAWNNREGRGTDIRGITVLDCGPLGYWLRERPAEPIMPGAVTPDSELRLVFTETPRVWELITELLPGLDQLPAPVGR</sequence>
<evidence type="ECO:0000313" key="2">
    <source>
        <dbReference type="Proteomes" id="UP000186096"/>
    </source>
</evidence>
<dbReference type="AlphaFoldDB" id="A0A1N6SWN8"/>
<accession>A0A1N6SWN8</accession>
<keyword evidence="2" id="KW-1185">Reference proteome</keyword>